<sequence>MGAEEGEQYLPTLLSLFDSFWFEQQILTSRNSATATKPQEGSPKNKISRIPTSMPRSFSDKCLTSKDCLDSEEPSPMSVLLEPKQLQPILSGKEFSGNNDLGFKNRESCRRRTMMARRKNSTARNSKSLSDLEFKELKGFMDLGFVFSDEDRESELVSIIPGLQKKGVSESGQISDVSRPYLSEAWDAMEEEERDIGSGLGNWRVPAFGNEMEIKKHLRFWAYAVASNVR</sequence>
<protein>
    <recommendedName>
        <fullName evidence="4">DUF1685 domain-containing protein</fullName>
    </recommendedName>
</protein>
<organism evidence="2 3">
    <name type="scientific">Cuscuta campestris</name>
    <dbReference type="NCBI Taxonomy" id="132261"/>
    <lineage>
        <taxon>Eukaryota</taxon>
        <taxon>Viridiplantae</taxon>
        <taxon>Streptophyta</taxon>
        <taxon>Embryophyta</taxon>
        <taxon>Tracheophyta</taxon>
        <taxon>Spermatophyta</taxon>
        <taxon>Magnoliopsida</taxon>
        <taxon>eudicotyledons</taxon>
        <taxon>Gunneridae</taxon>
        <taxon>Pentapetalae</taxon>
        <taxon>asterids</taxon>
        <taxon>lamiids</taxon>
        <taxon>Solanales</taxon>
        <taxon>Convolvulaceae</taxon>
        <taxon>Cuscuteae</taxon>
        <taxon>Cuscuta</taxon>
        <taxon>Cuscuta subgen. Grammica</taxon>
        <taxon>Cuscuta sect. Cleistogrammica</taxon>
    </lineage>
</organism>
<reference evidence="2 3" key="1">
    <citation type="submission" date="2018-04" db="EMBL/GenBank/DDBJ databases">
        <authorList>
            <person name="Vogel A."/>
        </authorList>
    </citation>
    <scope>NUCLEOTIDE SEQUENCE [LARGE SCALE GENOMIC DNA]</scope>
</reference>
<gene>
    <name evidence="2" type="ORF">CCAM_LOCUS20838</name>
</gene>
<dbReference type="EMBL" id="OOIL02001901">
    <property type="protein sequence ID" value="VFQ79062.1"/>
    <property type="molecule type" value="Genomic_DNA"/>
</dbReference>
<evidence type="ECO:0008006" key="4">
    <source>
        <dbReference type="Google" id="ProtNLM"/>
    </source>
</evidence>
<dbReference type="PANTHER" id="PTHR33785:SF12">
    <property type="entry name" value="DUF1685 FAMILY PROTEIN"/>
    <property type="match status" value="1"/>
</dbReference>
<proteinExistence type="predicted"/>
<dbReference type="OrthoDB" id="1911878at2759"/>
<evidence type="ECO:0000313" key="3">
    <source>
        <dbReference type="Proteomes" id="UP000595140"/>
    </source>
</evidence>
<dbReference type="Proteomes" id="UP000595140">
    <property type="component" value="Unassembled WGS sequence"/>
</dbReference>
<dbReference type="AlphaFoldDB" id="A0A484LRA6"/>
<keyword evidence="3" id="KW-1185">Reference proteome</keyword>
<feature type="region of interest" description="Disordered" evidence="1">
    <location>
        <begin position="31"/>
        <end position="59"/>
    </location>
</feature>
<name>A0A484LRA6_9ASTE</name>
<evidence type="ECO:0000256" key="1">
    <source>
        <dbReference type="SAM" id="MobiDB-lite"/>
    </source>
</evidence>
<evidence type="ECO:0000313" key="2">
    <source>
        <dbReference type="EMBL" id="VFQ79062.1"/>
    </source>
</evidence>
<accession>A0A484LRA6</accession>
<dbReference type="PANTHER" id="PTHR33785">
    <property type="entry name" value="OS06G0550800 PROTEIN"/>
    <property type="match status" value="1"/>
</dbReference>